<keyword evidence="16" id="KW-1185">Reference proteome</keyword>
<dbReference type="SMART" id="SM00918">
    <property type="entry name" value="Lig_chan-Glu_bd"/>
    <property type="match status" value="1"/>
</dbReference>
<evidence type="ECO:0000256" key="2">
    <source>
        <dbReference type="ARBA" id="ARBA00008685"/>
    </source>
</evidence>
<dbReference type="GO" id="GO:0050906">
    <property type="term" value="P:detection of stimulus involved in sensory perception"/>
    <property type="evidence" value="ECO:0007669"/>
    <property type="project" value="UniProtKB-ARBA"/>
</dbReference>
<protein>
    <submittedName>
        <fullName evidence="15">Variant Ionotropic Glutamate Receptor</fullName>
    </submittedName>
</protein>
<evidence type="ECO:0000256" key="4">
    <source>
        <dbReference type="ARBA" id="ARBA00022475"/>
    </source>
</evidence>
<accession>A0A423SSY7</accession>
<dbReference type="InterPro" id="IPR052192">
    <property type="entry name" value="Insect_Ionotropic_Sensory_Rcpt"/>
</dbReference>
<feature type="transmembrane region" description="Helical" evidence="13">
    <location>
        <begin position="359"/>
        <end position="379"/>
    </location>
</feature>
<keyword evidence="8 13" id="KW-0472">Membrane</keyword>
<dbReference type="Pfam" id="PF00060">
    <property type="entry name" value="Lig_chan"/>
    <property type="match status" value="1"/>
</dbReference>
<dbReference type="STRING" id="6689.A0A423SSY7"/>
<keyword evidence="12" id="KW-0407">Ion channel</keyword>
<feature type="transmembrane region" description="Helical" evidence="13">
    <location>
        <begin position="220"/>
        <end position="238"/>
    </location>
</feature>
<keyword evidence="3" id="KW-0813">Transport</keyword>
<dbReference type="PANTHER" id="PTHR42643">
    <property type="entry name" value="IONOTROPIC RECEPTOR 20A-RELATED"/>
    <property type="match status" value="1"/>
</dbReference>
<sequence length="388" mass="43108">MALASRSNSGAGKGQCLKLCIELFGPHINFIIGKPPHYSVVGYMGEIIRIVAKQLDFCYEYVLSRDRVFGSQFPNGSWNGLMRMLTEREVAMSGVVLSVDETRARAVDFSDPLHLEDQVLGYKRPVYEADVLGFVRPYTVMTWILLLLTMLAIFAGVLVLHLSHGKIVSKEAKKSEASEEGVQAESPEDQVVTSVSLAYQWTLSILLAQSLPKTTRDTSLRVIMGLWLIGALIVGSVYRSNLKAMLTLPKLRLPFDSLDDLVKTDIPTYITEGSMLHQALMTHSCPLYIARESFFRSTGLAFAFPKGSPLRDKVNSILKEAGIVDHLLRSSVNKYVICKNAEKLQQQNDRCGPLELEDFYGVLSVYAGGILLSFLVFLAEVTFGKRSK</sequence>
<gene>
    <name evidence="15" type="ORF">C7M84_014634</name>
</gene>
<keyword evidence="4" id="KW-1003">Cell membrane</keyword>
<comment type="similarity">
    <text evidence="2">Belongs to the glutamate-gated ion channel (TC 1.A.10.1) family.</text>
</comment>
<evidence type="ECO:0000256" key="6">
    <source>
        <dbReference type="ARBA" id="ARBA00022989"/>
    </source>
</evidence>
<keyword evidence="9 15" id="KW-0675">Receptor</keyword>
<evidence type="ECO:0000313" key="16">
    <source>
        <dbReference type="Proteomes" id="UP000283509"/>
    </source>
</evidence>
<reference evidence="15 16" key="2">
    <citation type="submission" date="2019-01" db="EMBL/GenBank/DDBJ databases">
        <title>The decoding of complex shrimp genome reveals the adaptation for benthos swimmer, frequently molting mechanism and breeding impact on genome.</title>
        <authorList>
            <person name="Sun Y."/>
            <person name="Gao Y."/>
            <person name="Yu Y."/>
        </authorList>
    </citation>
    <scope>NUCLEOTIDE SEQUENCE [LARGE SCALE GENOMIC DNA]</scope>
    <source>
        <tissue evidence="15">Muscle</tissue>
    </source>
</reference>
<dbReference type="InterPro" id="IPR019594">
    <property type="entry name" value="Glu/Gly-bd"/>
</dbReference>
<evidence type="ECO:0000256" key="7">
    <source>
        <dbReference type="ARBA" id="ARBA00023065"/>
    </source>
</evidence>
<evidence type="ECO:0000259" key="14">
    <source>
        <dbReference type="SMART" id="SM00918"/>
    </source>
</evidence>
<dbReference type="AlphaFoldDB" id="A0A423SSY7"/>
<keyword evidence="5 13" id="KW-0812">Transmembrane</keyword>
<evidence type="ECO:0000256" key="12">
    <source>
        <dbReference type="ARBA" id="ARBA00023303"/>
    </source>
</evidence>
<dbReference type="GO" id="GO:0005886">
    <property type="term" value="C:plasma membrane"/>
    <property type="evidence" value="ECO:0007669"/>
    <property type="project" value="UniProtKB-SubCell"/>
</dbReference>
<evidence type="ECO:0000256" key="11">
    <source>
        <dbReference type="ARBA" id="ARBA00023286"/>
    </source>
</evidence>
<dbReference type="Pfam" id="PF10613">
    <property type="entry name" value="Lig_chan-Glu_bd"/>
    <property type="match status" value="1"/>
</dbReference>
<evidence type="ECO:0000256" key="13">
    <source>
        <dbReference type="SAM" id="Phobius"/>
    </source>
</evidence>
<evidence type="ECO:0000256" key="10">
    <source>
        <dbReference type="ARBA" id="ARBA00023180"/>
    </source>
</evidence>
<dbReference type="Proteomes" id="UP000283509">
    <property type="component" value="Unassembled WGS sequence"/>
</dbReference>
<dbReference type="SUPFAM" id="SSF53850">
    <property type="entry name" value="Periplasmic binding protein-like II"/>
    <property type="match status" value="1"/>
</dbReference>
<evidence type="ECO:0000256" key="5">
    <source>
        <dbReference type="ARBA" id="ARBA00022692"/>
    </source>
</evidence>
<name>A0A423SSY7_PENVA</name>
<comment type="subcellular location">
    <subcellularLocation>
        <location evidence="1">Cell membrane</location>
        <topology evidence="1">Multi-pass membrane protein</topology>
    </subcellularLocation>
</comment>
<dbReference type="OrthoDB" id="6351862at2759"/>
<evidence type="ECO:0000256" key="1">
    <source>
        <dbReference type="ARBA" id="ARBA00004651"/>
    </source>
</evidence>
<evidence type="ECO:0000256" key="8">
    <source>
        <dbReference type="ARBA" id="ARBA00023136"/>
    </source>
</evidence>
<dbReference type="PANTHER" id="PTHR42643:SF38">
    <property type="entry name" value="IONOTROPIC RECEPTOR 100A"/>
    <property type="match status" value="1"/>
</dbReference>
<comment type="caution">
    <text evidence="15">The sequence shown here is derived from an EMBL/GenBank/DDBJ whole genome shotgun (WGS) entry which is preliminary data.</text>
</comment>
<feature type="transmembrane region" description="Helical" evidence="13">
    <location>
        <begin position="140"/>
        <end position="160"/>
    </location>
</feature>
<evidence type="ECO:0000256" key="9">
    <source>
        <dbReference type="ARBA" id="ARBA00023170"/>
    </source>
</evidence>
<proteinExistence type="inferred from homology"/>
<keyword evidence="6 13" id="KW-1133">Transmembrane helix</keyword>
<evidence type="ECO:0000313" key="15">
    <source>
        <dbReference type="EMBL" id="ROT67309.1"/>
    </source>
</evidence>
<evidence type="ECO:0000256" key="3">
    <source>
        <dbReference type="ARBA" id="ARBA00022448"/>
    </source>
</evidence>
<dbReference type="GO" id="GO:0015276">
    <property type="term" value="F:ligand-gated monoatomic ion channel activity"/>
    <property type="evidence" value="ECO:0007669"/>
    <property type="project" value="InterPro"/>
</dbReference>
<reference evidence="15 16" key="1">
    <citation type="submission" date="2018-04" db="EMBL/GenBank/DDBJ databases">
        <authorList>
            <person name="Zhang X."/>
            <person name="Yuan J."/>
            <person name="Li F."/>
            <person name="Xiang J."/>
        </authorList>
    </citation>
    <scope>NUCLEOTIDE SEQUENCE [LARGE SCALE GENOMIC DNA]</scope>
    <source>
        <tissue evidence="15">Muscle</tissue>
    </source>
</reference>
<organism evidence="15 16">
    <name type="scientific">Penaeus vannamei</name>
    <name type="common">Whiteleg shrimp</name>
    <name type="synonym">Litopenaeus vannamei</name>
    <dbReference type="NCBI Taxonomy" id="6689"/>
    <lineage>
        <taxon>Eukaryota</taxon>
        <taxon>Metazoa</taxon>
        <taxon>Ecdysozoa</taxon>
        <taxon>Arthropoda</taxon>
        <taxon>Crustacea</taxon>
        <taxon>Multicrustacea</taxon>
        <taxon>Malacostraca</taxon>
        <taxon>Eumalacostraca</taxon>
        <taxon>Eucarida</taxon>
        <taxon>Decapoda</taxon>
        <taxon>Dendrobranchiata</taxon>
        <taxon>Penaeoidea</taxon>
        <taxon>Penaeidae</taxon>
        <taxon>Penaeus</taxon>
    </lineage>
</organism>
<keyword evidence="11" id="KW-1071">Ligand-gated ion channel</keyword>
<keyword evidence="7" id="KW-0406">Ion transport</keyword>
<keyword evidence="10" id="KW-0325">Glycoprotein</keyword>
<feature type="domain" description="Ionotropic glutamate receptor L-glutamate and glycine-binding" evidence="14">
    <location>
        <begin position="29"/>
        <end position="87"/>
    </location>
</feature>
<dbReference type="Gene3D" id="1.10.287.70">
    <property type="match status" value="1"/>
</dbReference>
<dbReference type="EMBL" id="QCYY01002823">
    <property type="protein sequence ID" value="ROT67309.1"/>
    <property type="molecule type" value="Genomic_DNA"/>
</dbReference>
<dbReference type="Gene3D" id="3.40.190.10">
    <property type="entry name" value="Periplasmic binding protein-like II"/>
    <property type="match status" value="1"/>
</dbReference>
<dbReference type="InterPro" id="IPR001320">
    <property type="entry name" value="Iontro_rcpt_C"/>
</dbReference>